<protein>
    <submittedName>
        <fullName evidence="2">Uncharacterized protein</fullName>
    </submittedName>
</protein>
<gene>
    <name evidence="2" type="ORF">WJX74_009680</name>
</gene>
<name>A0AAW1SBC9_9CHLO</name>
<dbReference type="EMBL" id="JALJOS010000002">
    <property type="protein sequence ID" value="KAK9843282.1"/>
    <property type="molecule type" value="Genomic_DNA"/>
</dbReference>
<evidence type="ECO:0000256" key="1">
    <source>
        <dbReference type="SAM" id="MobiDB-lite"/>
    </source>
</evidence>
<feature type="region of interest" description="Disordered" evidence="1">
    <location>
        <begin position="80"/>
        <end position="100"/>
    </location>
</feature>
<feature type="compositionally biased region" description="Low complexity" evidence="1">
    <location>
        <begin position="89"/>
        <end position="100"/>
    </location>
</feature>
<dbReference type="AlphaFoldDB" id="A0AAW1SBC9"/>
<evidence type="ECO:0000313" key="2">
    <source>
        <dbReference type="EMBL" id="KAK9843282.1"/>
    </source>
</evidence>
<accession>A0AAW1SBC9</accession>
<comment type="caution">
    <text evidence="2">The sequence shown here is derived from an EMBL/GenBank/DDBJ whole genome shotgun (WGS) entry which is preliminary data.</text>
</comment>
<keyword evidence="3" id="KW-1185">Reference proteome</keyword>
<dbReference type="Proteomes" id="UP001438707">
    <property type="component" value="Unassembled WGS sequence"/>
</dbReference>
<evidence type="ECO:0000313" key="3">
    <source>
        <dbReference type="Proteomes" id="UP001438707"/>
    </source>
</evidence>
<sequence length="558" mass="59993">MHIARQLKRLDMRQSRSCDRIRGSSCQARMSHLTADSRQRAAAAAKRRLPTLTLQVSIDSFSRVFSADLKLQQATTRLNESQLPTHLPSSTSSEYRRFSSSTTLRTDSSVLPRRSASKAVDFEQTRLIERSITARMAAASRSHLAVLCLLGFVASVSAQSRPTNSLNVVGTSVLFNNTVPAPAQTLQLYPNFLFNHSYCGTPTNLYAQTARVPTPVNGGNSTRTVQSVHIWTVSYQVGNTDLGSSSARLYLLNDNIFFNLEDGTISVAEPEYFLTAARSGGVSLTTPGAGTYQIYPTVLSLSNINASSGILANQFTTLVPPFTEMSANSNNDDLYEQYLARIYYFITQVGLGNNNCSNGYPDLAGYSNYLENVLKNVSTGQTYYDGINEDYNFLTTNVSTQSCLTESATSYQGNVLVDGNSNIVSRTADCCQACHNYMRNSTVAANRCNSYLFCESNGGAACPLSVSGATLPAGGCQLQYSAAVANLAPAPYLGQNLGGGIVSGRLTPVKPNNETSLAGFDVPAFSAGDNIYSNAVAPSGQVILQPAGSRKLQAIKCN</sequence>
<organism evidence="2 3">
    <name type="scientific">Apatococcus lobatus</name>
    <dbReference type="NCBI Taxonomy" id="904363"/>
    <lineage>
        <taxon>Eukaryota</taxon>
        <taxon>Viridiplantae</taxon>
        <taxon>Chlorophyta</taxon>
        <taxon>core chlorophytes</taxon>
        <taxon>Trebouxiophyceae</taxon>
        <taxon>Chlorellales</taxon>
        <taxon>Chlorellaceae</taxon>
        <taxon>Apatococcus</taxon>
    </lineage>
</organism>
<reference evidence="2 3" key="1">
    <citation type="journal article" date="2024" name="Nat. Commun.">
        <title>Phylogenomics reveals the evolutionary origins of lichenization in chlorophyte algae.</title>
        <authorList>
            <person name="Puginier C."/>
            <person name="Libourel C."/>
            <person name="Otte J."/>
            <person name="Skaloud P."/>
            <person name="Haon M."/>
            <person name="Grisel S."/>
            <person name="Petersen M."/>
            <person name="Berrin J.G."/>
            <person name="Delaux P.M."/>
            <person name="Dal Grande F."/>
            <person name="Keller J."/>
        </authorList>
    </citation>
    <scope>NUCLEOTIDE SEQUENCE [LARGE SCALE GENOMIC DNA]</scope>
    <source>
        <strain evidence="2 3">SAG 2145</strain>
    </source>
</reference>
<proteinExistence type="predicted"/>